<evidence type="ECO:0000259" key="1">
    <source>
        <dbReference type="Pfam" id="PF01507"/>
    </source>
</evidence>
<dbReference type="InterPro" id="IPR002500">
    <property type="entry name" value="PAPS_reduct_dom"/>
</dbReference>
<dbReference type="GO" id="GO:0003824">
    <property type="term" value="F:catalytic activity"/>
    <property type="evidence" value="ECO:0007669"/>
    <property type="project" value="InterPro"/>
</dbReference>
<reference evidence="2 3" key="1">
    <citation type="journal article" date="2016" name="Nat. Commun.">
        <title>Thousands of microbial genomes shed light on interconnected biogeochemical processes in an aquifer system.</title>
        <authorList>
            <person name="Anantharaman K."/>
            <person name="Brown C.T."/>
            <person name="Hug L.A."/>
            <person name="Sharon I."/>
            <person name="Castelle C.J."/>
            <person name="Probst A.J."/>
            <person name="Thomas B.C."/>
            <person name="Singh A."/>
            <person name="Wilkins M.J."/>
            <person name="Karaoz U."/>
            <person name="Brodie E.L."/>
            <person name="Williams K.H."/>
            <person name="Hubbard S.S."/>
            <person name="Banfield J.F."/>
        </authorList>
    </citation>
    <scope>NUCLEOTIDE SEQUENCE [LARGE SCALE GENOMIC DNA]</scope>
</reference>
<dbReference type="PANTHER" id="PTHR43196">
    <property type="entry name" value="SULFATE ADENYLYLTRANSFERASE SUBUNIT 2"/>
    <property type="match status" value="1"/>
</dbReference>
<protein>
    <recommendedName>
        <fullName evidence="1">Phosphoadenosine phosphosulphate reductase domain-containing protein</fullName>
    </recommendedName>
</protein>
<gene>
    <name evidence="2" type="ORF">A3B81_06180</name>
</gene>
<dbReference type="Pfam" id="PF01507">
    <property type="entry name" value="PAPS_reduct"/>
    <property type="match status" value="1"/>
</dbReference>
<dbReference type="InterPro" id="IPR014729">
    <property type="entry name" value="Rossmann-like_a/b/a_fold"/>
</dbReference>
<accession>A0A1F6U587</accession>
<dbReference type="Proteomes" id="UP000179362">
    <property type="component" value="Unassembled WGS sequence"/>
</dbReference>
<comment type="caution">
    <text evidence="2">The sequence shown here is derived from an EMBL/GenBank/DDBJ whole genome shotgun (WGS) entry which is preliminary data.</text>
</comment>
<evidence type="ECO:0000313" key="3">
    <source>
        <dbReference type="Proteomes" id="UP000179362"/>
    </source>
</evidence>
<dbReference type="SUPFAM" id="SSF52402">
    <property type="entry name" value="Adenine nucleotide alpha hydrolases-like"/>
    <property type="match status" value="1"/>
</dbReference>
<dbReference type="Gene3D" id="3.40.50.620">
    <property type="entry name" value="HUPs"/>
    <property type="match status" value="1"/>
</dbReference>
<evidence type="ECO:0000313" key="2">
    <source>
        <dbReference type="EMBL" id="OGI52510.1"/>
    </source>
</evidence>
<dbReference type="InterPro" id="IPR017598">
    <property type="entry name" value="SulphurTrfase_DndC"/>
</dbReference>
<dbReference type="InterPro" id="IPR050128">
    <property type="entry name" value="Sulfate_adenylyltrnsfr_sub2"/>
</dbReference>
<dbReference type="PANTHER" id="PTHR43196:SF2">
    <property type="entry name" value="PHOSPHOADENOSINE PHOSPHOSULFATE REDUCTASE"/>
    <property type="match status" value="1"/>
</dbReference>
<proteinExistence type="predicted"/>
<organism evidence="2 3">
    <name type="scientific">Candidatus Muproteobacteria bacterium RIFCSPHIGHO2_02_FULL_65_16</name>
    <dbReference type="NCBI Taxonomy" id="1817766"/>
    <lineage>
        <taxon>Bacteria</taxon>
        <taxon>Pseudomonadati</taxon>
        <taxon>Pseudomonadota</taxon>
        <taxon>Candidatus Muproteobacteria</taxon>
    </lineage>
</organism>
<dbReference type="EMBL" id="MFTA01000027">
    <property type="protein sequence ID" value="OGI52510.1"/>
    <property type="molecule type" value="Genomic_DNA"/>
</dbReference>
<dbReference type="NCBIfam" id="TIGR03183">
    <property type="entry name" value="DNA_S_dndC"/>
    <property type="match status" value="1"/>
</dbReference>
<dbReference type="AlphaFoldDB" id="A0A1F6U587"/>
<name>A0A1F6U587_9PROT</name>
<sequence>MVATAYQDIKKSLRQLYLDDNRPWLVGFSGGKDSTMLASLVFDAVLSLPPAERTKPISVVCTDTRVEIPAIADMVEGALDRMRKCSQQHNLNIDANLLKPTIEESFWVNIIGRGYPPPNRVFRWCTQRMKIDPVSVFVQQRLGHWGEAILHLGARRAESSTRAQTMAGRETRNGLRRHPDLPRVWVSNPIEFLTTEDVWAYLLQKPNPWGGDNRPLYKLYASASNGECPIQIDTSTPSCGNSRFGCWTCTVVERDKASEGLRASGDERMEKLIEFRETLLFYRDPANGKRDNRRMNGNDGPGPLLISARRELLKQLLALQENVGLQLISPEELLLIQQMWKAARDPDDGRGVARIVNKQRGVVMSADLNELNRLREMEEEVAREKGIDAETLRRMLAKVEEYSESHRAHGLPDDLLNILKDDLENQTAGANS</sequence>
<feature type="domain" description="Phosphoadenosine phosphosulphate reductase" evidence="1">
    <location>
        <begin position="26"/>
        <end position="250"/>
    </location>
</feature>